<feature type="transmembrane region" description="Helical" evidence="1">
    <location>
        <begin position="80"/>
        <end position="98"/>
    </location>
</feature>
<keyword evidence="1" id="KW-0812">Transmembrane</keyword>
<gene>
    <name evidence="2" type="ORF">UFOPK1740_00911</name>
</gene>
<evidence type="ECO:0000256" key="1">
    <source>
        <dbReference type="SAM" id="Phobius"/>
    </source>
</evidence>
<dbReference type="AlphaFoldDB" id="A0A6J6EVU7"/>
<protein>
    <submittedName>
        <fullName evidence="2">Unannotated protein</fullName>
    </submittedName>
</protein>
<dbReference type="EMBL" id="CAEZTU010000046">
    <property type="protein sequence ID" value="CAB4580700.1"/>
    <property type="molecule type" value="Genomic_DNA"/>
</dbReference>
<dbReference type="Pfam" id="PF20444">
    <property type="entry name" value="DUF6703"/>
    <property type="match status" value="1"/>
</dbReference>
<feature type="transmembrane region" description="Helical" evidence="1">
    <location>
        <begin position="21"/>
        <end position="41"/>
    </location>
</feature>
<name>A0A6J6EVU7_9ZZZZ</name>
<keyword evidence="1" id="KW-0472">Membrane</keyword>
<feature type="transmembrane region" description="Helical" evidence="1">
    <location>
        <begin position="47"/>
        <end position="68"/>
    </location>
</feature>
<sequence length="99" mass="11139">MSDFRKRLEKVSAPYLVRLHALPRWVLPIFMTALLLIGLFANPDATAGFWLGLVSMLIIVGILAWLLALSWPLLSSSSRVLRTFVALVLFAITLDRFIL</sequence>
<evidence type="ECO:0000313" key="2">
    <source>
        <dbReference type="EMBL" id="CAB4580700.1"/>
    </source>
</evidence>
<keyword evidence="1" id="KW-1133">Transmembrane helix</keyword>
<reference evidence="2" key="1">
    <citation type="submission" date="2020-05" db="EMBL/GenBank/DDBJ databases">
        <authorList>
            <person name="Chiriac C."/>
            <person name="Salcher M."/>
            <person name="Ghai R."/>
            <person name="Kavagutti S V."/>
        </authorList>
    </citation>
    <scope>NUCLEOTIDE SEQUENCE</scope>
</reference>
<dbReference type="InterPro" id="IPR046549">
    <property type="entry name" value="DUF6703"/>
</dbReference>
<organism evidence="2">
    <name type="scientific">freshwater metagenome</name>
    <dbReference type="NCBI Taxonomy" id="449393"/>
    <lineage>
        <taxon>unclassified sequences</taxon>
        <taxon>metagenomes</taxon>
        <taxon>ecological metagenomes</taxon>
    </lineage>
</organism>
<accession>A0A6J6EVU7</accession>
<proteinExistence type="predicted"/>